<dbReference type="PANTHER" id="PTHR44591:SF19">
    <property type="entry name" value="TWO-COMPONENT RESPONSE REGULATOR-RELATED"/>
    <property type="match status" value="1"/>
</dbReference>
<gene>
    <name evidence="5" type="ORF">DO021_16200</name>
    <name evidence="4" type="ORF">EYB58_17840</name>
</gene>
<dbReference type="EMBL" id="CP036313">
    <property type="protein sequence ID" value="QBH14621.1"/>
    <property type="molecule type" value="Genomic_DNA"/>
</dbReference>
<feature type="modified residue" description="4-aspartylphosphate" evidence="2">
    <location>
        <position position="62"/>
    </location>
</feature>
<proteinExistence type="predicted"/>
<sequence>MEHQAMDSTPKHTILCVDDEKHILSSLKRLLRKENFDLLTATNGVDGLKIMASRDIHLVISDHRMPDMSGISFLAKVRETYPDTIRILLTGYTEIDSIKASINEGHVYKFLLKPWNDDDLKQEIRKALERYDLIQSNQSLHLMVAAKNKELEQINKDLESIIKQRTRELELQNQALELTRVIFRGLPMAAMGVSYDRTIILINRQAEKLKINDRMVIVGNYLADYFSKDVMKKFLPVFESQISQVKFDLSMDNQVYILTLSALTGRFFGKGFILCLRKRAD</sequence>
<evidence type="ECO:0000313" key="4">
    <source>
        <dbReference type="EMBL" id="QBH14621.1"/>
    </source>
</evidence>
<dbReference type="SMART" id="SM00448">
    <property type="entry name" value="REC"/>
    <property type="match status" value="1"/>
</dbReference>
<dbReference type="CDD" id="cd17569">
    <property type="entry name" value="REC_HupR-like"/>
    <property type="match status" value="1"/>
</dbReference>
<dbReference type="Pfam" id="PF00072">
    <property type="entry name" value="Response_reg"/>
    <property type="match status" value="1"/>
</dbReference>
<dbReference type="Gene3D" id="3.40.50.2300">
    <property type="match status" value="1"/>
</dbReference>
<evidence type="ECO:0000256" key="1">
    <source>
        <dbReference type="ARBA" id="ARBA00022553"/>
    </source>
</evidence>
<dbReference type="OrthoDB" id="9802066at2"/>
<keyword evidence="7" id="KW-1185">Reference proteome</keyword>
<dbReference type="GO" id="GO:0000160">
    <property type="term" value="P:phosphorelay signal transduction system"/>
    <property type="evidence" value="ECO:0007669"/>
    <property type="project" value="InterPro"/>
</dbReference>
<evidence type="ECO:0000256" key="2">
    <source>
        <dbReference type="PROSITE-ProRule" id="PRU00169"/>
    </source>
</evidence>
<dbReference type="EMBL" id="QLNI01000034">
    <property type="protein sequence ID" value="RAM01017.1"/>
    <property type="molecule type" value="Genomic_DNA"/>
</dbReference>
<feature type="domain" description="Response regulatory" evidence="3">
    <location>
        <begin position="13"/>
        <end position="128"/>
    </location>
</feature>
<dbReference type="SUPFAM" id="SSF52172">
    <property type="entry name" value="CheY-like"/>
    <property type="match status" value="1"/>
</dbReference>
<dbReference type="PANTHER" id="PTHR44591">
    <property type="entry name" value="STRESS RESPONSE REGULATOR PROTEIN 1"/>
    <property type="match status" value="1"/>
</dbReference>
<dbReference type="Proteomes" id="UP000248798">
    <property type="component" value="Unassembled WGS sequence"/>
</dbReference>
<dbReference type="InterPro" id="IPR011006">
    <property type="entry name" value="CheY-like_superfamily"/>
</dbReference>
<dbReference type="InterPro" id="IPR001789">
    <property type="entry name" value="Sig_transdc_resp-reg_receiver"/>
</dbReference>
<dbReference type="AlphaFoldDB" id="A0A328FDA7"/>
<evidence type="ECO:0000313" key="6">
    <source>
        <dbReference type="Proteomes" id="UP000248798"/>
    </source>
</evidence>
<accession>A0A328FDA7</accession>
<protein>
    <submittedName>
        <fullName evidence="4">Response regulator</fullName>
    </submittedName>
</protein>
<name>A0A328FDA7_9BACT</name>
<dbReference type="InterPro" id="IPR050595">
    <property type="entry name" value="Bact_response_regulator"/>
</dbReference>
<reference evidence="5 6" key="1">
    <citation type="submission" date="2018-06" db="EMBL/GenBank/DDBJ databases">
        <title>Complete Genome Sequence of Desulfobacter hydrogenophilus (DSM3380).</title>
        <authorList>
            <person name="Marietou A."/>
            <person name="Schreiber L."/>
            <person name="Marshall I."/>
            <person name="Jorgensen B."/>
        </authorList>
    </citation>
    <scope>NUCLEOTIDE SEQUENCE [LARGE SCALE GENOMIC DNA]</scope>
    <source>
        <strain evidence="5 6">DSM 3380</strain>
    </source>
</reference>
<dbReference type="PROSITE" id="PS50110">
    <property type="entry name" value="RESPONSE_REGULATORY"/>
    <property type="match status" value="1"/>
</dbReference>
<keyword evidence="1 2" id="KW-0597">Phosphoprotein</keyword>
<evidence type="ECO:0000313" key="5">
    <source>
        <dbReference type="EMBL" id="RAM01017.1"/>
    </source>
</evidence>
<reference evidence="4 7" key="2">
    <citation type="submission" date="2019-02" db="EMBL/GenBank/DDBJ databases">
        <title>Complete genome sequence of Desulfobacter hydrogenophilus AcRS1.</title>
        <authorList>
            <person name="Marietou A."/>
            <person name="Lund M.B."/>
            <person name="Marshall I.P.G."/>
            <person name="Schreiber L."/>
            <person name="Jorgensen B."/>
        </authorList>
    </citation>
    <scope>NUCLEOTIDE SEQUENCE [LARGE SCALE GENOMIC DNA]</scope>
    <source>
        <strain evidence="4 7">AcRS1</strain>
    </source>
</reference>
<evidence type="ECO:0000259" key="3">
    <source>
        <dbReference type="PROSITE" id="PS50110"/>
    </source>
</evidence>
<evidence type="ECO:0000313" key="7">
    <source>
        <dbReference type="Proteomes" id="UP000293902"/>
    </source>
</evidence>
<organism evidence="5 6">
    <name type="scientific">Desulfobacter hydrogenophilus</name>
    <dbReference type="NCBI Taxonomy" id="2291"/>
    <lineage>
        <taxon>Bacteria</taxon>
        <taxon>Pseudomonadati</taxon>
        <taxon>Thermodesulfobacteriota</taxon>
        <taxon>Desulfobacteria</taxon>
        <taxon>Desulfobacterales</taxon>
        <taxon>Desulfobacteraceae</taxon>
        <taxon>Desulfobacter</taxon>
    </lineage>
</organism>
<dbReference type="Proteomes" id="UP000293902">
    <property type="component" value="Chromosome"/>
</dbReference>